<dbReference type="Gene3D" id="2.40.10.500">
    <property type="match status" value="1"/>
</dbReference>
<gene>
    <name evidence="3" type="ORF">JYZ213_LOCUS8258</name>
    <name evidence="4" type="ORF">OXD698_LOCUS26095</name>
</gene>
<dbReference type="Gene3D" id="2.120.10.30">
    <property type="entry name" value="TolB, C-terminal domain"/>
    <property type="match status" value="2"/>
</dbReference>
<evidence type="ECO:0000313" key="5">
    <source>
        <dbReference type="Proteomes" id="UP000663845"/>
    </source>
</evidence>
<dbReference type="Proteomes" id="UP000663844">
    <property type="component" value="Unassembled WGS sequence"/>
</dbReference>
<dbReference type="EMBL" id="CAJNOG010000056">
    <property type="protein sequence ID" value="CAF0857779.1"/>
    <property type="molecule type" value="Genomic_DNA"/>
</dbReference>
<dbReference type="InterPro" id="IPR050952">
    <property type="entry name" value="TRIM-NHL_E3_ligases"/>
</dbReference>
<reference evidence="3" key="1">
    <citation type="submission" date="2021-02" db="EMBL/GenBank/DDBJ databases">
        <authorList>
            <person name="Nowell W R."/>
        </authorList>
    </citation>
    <scope>NUCLEOTIDE SEQUENCE</scope>
</reference>
<dbReference type="Pfam" id="PF01436">
    <property type="entry name" value="NHL"/>
    <property type="match status" value="2"/>
</dbReference>
<dbReference type="GO" id="GO:0061630">
    <property type="term" value="F:ubiquitin protein ligase activity"/>
    <property type="evidence" value="ECO:0007669"/>
    <property type="project" value="TreeGrafter"/>
</dbReference>
<dbReference type="GO" id="GO:0000209">
    <property type="term" value="P:protein polyubiquitination"/>
    <property type="evidence" value="ECO:0007669"/>
    <property type="project" value="TreeGrafter"/>
</dbReference>
<organism evidence="3 5">
    <name type="scientific">Adineta steineri</name>
    <dbReference type="NCBI Taxonomy" id="433720"/>
    <lineage>
        <taxon>Eukaryota</taxon>
        <taxon>Metazoa</taxon>
        <taxon>Spiralia</taxon>
        <taxon>Gnathifera</taxon>
        <taxon>Rotifera</taxon>
        <taxon>Eurotatoria</taxon>
        <taxon>Bdelloidea</taxon>
        <taxon>Adinetida</taxon>
        <taxon>Adinetidae</taxon>
        <taxon>Adineta</taxon>
    </lineage>
</organism>
<dbReference type="AlphaFoldDB" id="A0A813WH21"/>
<dbReference type="PANTHER" id="PTHR24104:SF25">
    <property type="entry name" value="PROTEIN LIN-41"/>
    <property type="match status" value="1"/>
</dbReference>
<dbReference type="EMBL" id="CAJOAZ010002563">
    <property type="protein sequence ID" value="CAF3940424.1"/>
    <property type="molecule type" value="Genomic_DNA"/>
</dbReference>
<dbReference type="GO" id="GO:0008270">
    <property type="term" value="F:zinc ion binding"/>
    <property type="evidence" value="ECO:0007669"/>
    <property type="project" value="UniProtKB-KW"/>
</dbReference>
<evidence type="ECO:0000256" key="1">
    <source>
        <dbReference type="ARBA" id="ARBA00022737"/>
    </source>
</evidence>
<dbReference type="GO" id="GO:0043161">
    <property type="term" value="P:proteasome-mediated ubiquitin-dependent protein catabolic process"/>
    <property type="evidence" value="ECO:0007669"/>
    <property type="project" value="TreeGrafter"/>
</dbReference>
<protein>
    <submittedName>
        <fullName evidence="3">Uncharacterized protein</fullName>
    </submittedName>
</protein>
<keyword evidence="1" id="KW-0677">Repeat</keyword>
<sequence>MAMANSKTQCFKCNEKKITYPCKGCLKEFCLIHLTEHKQILNDELNHIANNCNEFKQIINEQKQNLHTFPLIEQIDQWEISSIEIIQQKAQECRKIAMEYLPTFFNNIEKKFNDLSEQIKQIHKDNEFNEINLNYLKNQLMTISHELNSRSNISIQQDSQSFINEISIIVPKKPKCSKWKQNAITVAGGNGQGQQLNQLNSPEGIFIDKNKNIFIADCNNHRIVEWKYNAIEGQIIAGGNGQGNRMDQLNWPTDVIVDEKNHSIIIADNGNRRVIQWLNQTQQILIKNIHCFSLVMDKYGFLYVSDHKKDEVRRWKMGEYNNEGIVVAGGNGKGNQLNQLNFPTFIFVDEKQSVYVSDRENNRVTKWKKDAKEGIIVAEGNGYGGNHNELYFVAGVIVDDFGQIYVADYLNFRIMRWCEEKDEGEIVVGGKGQGNQSNQMNGPVGLSFDDEGNLYVADIWNHRIEKFEIIV</sequence>
<dbReference type="InterPro" id="IPR011042">
    <property type="entry name" value="6-blade_b-propeller_TolB-like"/>
</dbReference>
<comment type="caution">
    <text evidence="3">The sequence shown here is derived from an EMBL/GenBank/DDBJ whole genome shotgun (WGS) entry which is preliminary data.</text>
</comment>
<dbReference type="Proteomes" id="UP000663845">
    <property type="component" value="Unassembled WGS sequence"/>
</dbReference>
<dbReference type="PROSITE" id="PS51125">
    <property type="entry name" value="NHL"/>
    <property type="match status" value="1"/>
</dbReference>
<evidence type="ECO:0000256" key="2">
    <source>
        <dbReference type="PROSITE-ProRule" id="PRU00504"/>
    </source>
</evidence>
<name>A0A813WH21_9BILA</name>
<feature type="repeat" description="NHL" evidence="2">
    <location>
        <begin position="339"/>
        <end position="370"/>
    </location>
</feature>
<dbReference type="InterPro" id="IPR001258">
    <property type="entry name" value="NHL_repeat"/>
</dbReference>
<evidence type="ECO:0000313" key="3">
    <source>
        <dbReference type="EMBL" id="CAF0857779.1"/>
    </source>
</evidence>
<dbReference type="CDD" id="cd05819">
    <property type="entry name" value="NHL"/>
    <property type="match status" value="1"/>
</dbReference>
<evidence type="ECO:0000313" key="4">
    <source>
        <dbReference type="EMBL" id="CAF3940424.1"/>
    </source>
</evidence>
<dbReference type="PANTHER" id="PTHR24104">
    <property type="entry name" value="E3 UBIQUITIN-PROTEIN LIGASE NHLRC1-RELATED"/>
    <property type="match status" value="1"/>
</dbReference>
<accession>A0A813WH21</accession>
<dbReference type="SUPFAM" id="SSF63829">
    <property type="entry name" value="Calcium-dependent phosphotriesterase"/>
    <property type="match status" value="1"/>
</dbReference>
<proteinExistence type="predicted"/>